<reference evidence="2 3" key="1">
    <citation type="submission" date="2018-03" db="EMBL/GenBank/DDBJ databases">
        <title>Genomic Encyclopedia of Type Strains, Phase III (KMG-III): the genomes of soil and plant-associated and newly described type strains.</title>
        <authorList>
            <person name="Whitman W."/>
        </authorList>
    </citation>
    <scope>NUCLEOTIDE SEQUENCE [LARGE SCALE GENOMIC DNA]</scope>
    <source>
        <strain evidence="2 3">CGMCC 4.7125</strain>
    </source>
</reference>
<dbReference type="RefSeq" id="WP_106177424.1">
    <property type="nucleotide sequence ID" value="NZ_PVNH01000002.1"/>
</dbReference>
<dbReference type="InterPro" id="IPR012347">
    <property type="entry name" value="Ferritin-like"/>
</dbReference>
<proteinExistence type="predicted"/>
<name>A0A2T0M188_9PSEU</name>
<dbReference type="OrthoDB" id="9797741at2"/>
<accession>A0A2T0M188</accession>
<sequence length="162" mass="18113">MSHREQVINWLNDAYAMEQALEETLQRHAQDAQGENEEVQTRIERHIEETRGQAQIVRECIEALGGQVSGVKSAFATMFGAMQGQASRPAGDTMVKNAIADYAAEHFEIATYRALIDAAERIGEREIADRLRGILQQEEEMARFLEQKLPGAVEEKLAASAR</sequence>
<dbReference type="InterPro" id="IPR010287">
    <property type="entry name" value="DUF892_YciF-like"/>
</dbReference>
<evidence type="ECO:0000313" key="2">
    <source>
        <dbReference type="EMBL" id="PRX50331.1"/>
    </source>
</evidence>
<feature type="coiled-coil region" evidence="1">
    <location>
        <begin position="18"/>
        <end position="49"/>
    </location>
</feature>
<evidence type="ECO:0000313" key="3">
    <source>
        <dbReference type="Proteomes" id="UP000238362"/>
    </source>
</evidence>
<dbReference type="InterPro" id="IPR009078">
    <property type="entry name" value="Ferritin-like_SF"/>
</dbReference>
<keyword evidence="3" id="KW-1185">Reference proteome</keyword>
<dbReference type="EMBL" id="PVNH01000002">
    <property type="protein sequence ID" value="PRX50331.1"/>
    <property type="molecule type" value="Genomic_DNA"/>
</dbReference>
<feature type="coiled-coil region" evidence="1">
    <location>
        <begin position="128"/>
        <end position="155"/>
    </location>
</feature>
<dbReference type="Proteomes" id="UP000238362">
    <property type="component" value="Unassembled WGS sequence"/>
</dbReference>
<dbReference type="AlphaFoldDB" id="A0A2T0M188"/>
<protein>
    <submittedName>
        <fullName evidence="2">Ferritin-like metal-binding protein YciE</fullName>
    </submittedName>
</protein>
<dbReference type="Gene3D" id="1.20.1260.10">
    <property type="match status" value="1"/>
</dbReference>
<organism evidence="2 3">
    <name type="scientific">Prauserella shujinwangii</name>
    <dbReference type="NCBI Taxonomy" id="1453103"/>
    <lineage>
        <taxon>Bacteria</taxon>
        <taxon>Bacillati</taxon>
        <taxon>Actinomycetota</taxon>
        <taxon>Actinomycetes</taxon>
        <taxon>Pseudonocardiales</taxon>
        <taxon>Pseudonocardiaceae</taxon>
        <taxon>Prauserella</taxon>
    </lineage>
</organism>
<evidence type="ECO:0000256" key="1">
    <source>
        <dbReference type="SAM" id="Coils"/>
    </source>
</evidence>
<gene>
    <name evidence="2" type="ORF">B0I33_102452</name>
</gene>
<keyword evidence="1" id="KW-0175">Coiled coil</keyword>
<comment type="caution">
    <text evidence="2">The sequence shown here is derived from an EMBL/GenBank/DDBJ whole genome shotgun (WGS) entry which is preliminary data.</text>
</comment>
<dbReference type="Pfam" id="PF05974">
    <property type="entry name" value="DUF892"/>
    <property type="match status" value="1"/>
</dbReference>
<dbReference type="SUPFAM" id="SSF47240">
    <property type="entry name" value="Ferritin-like"/>
    <property type="match status" value="1"/>
</dbReference>